<dbReference type="InterPro" id="IPR013968">
    <property type="entry name" value="PKS_KR"/>
</dbReference>
<dbReference type="InterPro" id="IPR020806">
    <property type="entry name" value="PKS_PP-bd"/>
</dbReference>
<evidence type="ECO:0000256" key="4">
    <source>
        <dbReference type="ARBA" id="ARBA00022490"/>
    </source>
</evidence>
<dbReference type="InterPro" id="IPR049552">
    <property type="entry name" value="PKS_DH_N"/>
</dbReference>
<reference evidence="12 13" key="1">
    <citation type="submission" date="2022-10" db="EMBL/GenBank/DDBJ databases">
        <title>Chitinophaga nivalis PC15 sp. nov., isolated from Pyeongchang county, South Korea.</title>
        <authorList>
            <person name="Trinh H.N."/>
        </authorList>
    </citation>
    <scope>NUCLEOTIDE SEQUENCE [LARGE SCALE GENOMIC DNA]</scope>
    <source>
        <strain evidence="12 13">PC14</strain>
    </source>
</reference>
<gene>
    <name evidence="12" type="ORF">OL497_08285</name>
</gene>
<dbReference type="InterPro" id="IPR049900">
    <property type="entry name" value="PKS_mFAS_DH"/>
</dbReference>
<keyword evidence="3" id="KW-0596">Phosphopantetheine</keyword>
<dbReference type="InterPro" id="IPR014030">
    <property type="entry name" value="Ketoacyl_synth_N"/>
</dbReference>
<sequence length="3317" mass="360429">MQDQFIIHIHHPAICNHLVNGEALLPGLAYIDMLYQVFSEHGYAVPLLELANLTIHHPLVVTATAPVSLYITCTADRLQQHWEIQVSGEILQEGVATGERRIYATADMNLLTAVSFEEVLSPDVVQQAAHKIIDLEEIYTQCASRGLVHTGFMKTNGAIYINNDAHYIFVHAADGGDPDLLFHPALIDSSVIASSELVKSLVEDRQQLYLPLYYESFRASAAWGGQVIARILPAAVQSSNELLYVTIDFFDPAGRKVGELKNFVSKQLPVAAAVKPAAGRQPAVASSPAAVNHTGLIADIQYFLRSLIAEYLHIPLDDVEIAAGYHELGLSSSELLEIIREISKRVNTRLTPVLLFEYTTIPQLSQYLATHHAAAFQQQATAVSPAAPAPIAAPVAVAAAITPTQPRNTAGQDIAVIGIAGRYPGADNMATFWQHLTEGKNGITTIPASRWDWKAFDHKRSPGGKKISRWGGFIDDADCFDPQFFRISPREAEIMDPQERLFLEVCWETLEDAGYTPERLSTQRGPDKRQAVGVFVGVMHKDYTILAAEAVAKGLDFPLSLNYAPIANRVSYFCNFHGPSMAVDTVCSSSLTGLHLAIESILRGECEAALAGGVNLSLHPAKYLTYGMSDMHSSDGYCHTFGKDGDGYVSGEGVGAVLLKPLDKAIADKDHIYAVIKGSTINHVGTVSGLMVPSPVAQADMITACLEKTGIHPRTISYVEAHGTGTALGDPIEIQGLVKSYQKFTADKQFCAIGSVKSNIGHAESAAGISGLTKVILQLHHKKLVPSLHAAEENPLLQLSDTPFYIQRTTTDWEQPVINEAGQSKHYPRRAALSSFGATGSNAHIILEEYVPAQEERIAERQVTYLIPLSAKNEIRLRAYAVKLLAYLQAVDPAAISETGFLSSLAYTLQLGRIQLAERVVFVSDSLSALIAQLTAFIQDKGAVSGCFTGNIKKKQAGFSFLEQDEDAQVLIDSWLSKGKPDKIAGLWTAGFVIDWTMLYKHHTPGRISAPVYPFAKEKYWIPALPAATPGIEKNEVPLGTQPVVPVVEKVVKPATDNALLTFVESWEPAPVPDIPTGAKRLLCFLNETYRYEEFREALAQISPDSHVIFVAAGALFQQQDAAHFVLDVNDSSHYQQLMELVFKEGHLDGIVCKWDNGDDYTPVFHLIQALGKYSGKRHRVILTGNPADTHPLSWIGFERSLGFVLPDIQLTGLYESTWVSYADSVLQILRELPATASVLYKEEVRYIQQVKPVTLPQTTPLKAGGTYLITGGFGGLGIMLADYLATTYQANLILTGRSPLDKPKQALLDRLQSFGGRIYYIQADVCDVTAMEKGLEAMRAGGNVINGVFHIAGLEGGGSIADKQLADFNRVTAPKTAGTRILDELLATERLDFVCYYASSAAVLGDFGTCDYAVGNRFQMAYAAWRNEQVAAGQRYGKTVAINWPLWRQGGMGVHEQDQVEMYLKSSGQGLLETAEGLTLLEQILSADHSQVLVIKGQPERVQQFLGCQPKEAVTIVTVEVPAGKGRQPAMESLSLEDCLEKDLREQIAAVLKLTPQQLDPEENLVDMGYDSVSLTRLASALTKHFETTITPAVFFGYPNLLKLCHYFLEEHAAVLQAFYQEGSIQQQEQQAIVAAVAPLPPAALQEDTKVATAPATIAAPGSSQDDIAIIGMSGRFPQARNISDMWEILAGNKDVVAEIPADRFDWRQYFDDTTEDPEKIKTKWCGCVPGVKEFDPLFFEISPREAETMDPRQRLLLQESWRALEDAGYGPVQLKKGKTGMFVGVEQGDYQALALKDGGVTSTHDGILAARLSYFLDLNGPVLAINTACSSGLVALHQACLSLKNKECDTAIAAGVNLMLTPMSYVGMSRAGMLSVDGKCFVFDKRANGMVPGEAVVAVVLKRLSRALEDGDPIHAIVKGSGLNYDGKTNGITAPGGIAQADLLKETYDRYHINPADISYVVTHGTGTRLGDPVEVNALTTAFKKYTDKQSYCALTSAKTNFGHTFAASGLLSLVNMVLAMKHQTIPACLHFEQRNEFINWDKSPFYVNTKNQVWEVASGRARLGAVSAFGMSGTNAHAVLSDYRSTPLAGEGRPYYLLPLSAKTAETLKEKIREMVTFLENEPAISLQDLSFTLQHGRQHFNHRQALLVQDSAAAIAAWKKVLAGEDTPYAFEGIVSKENPEDKTQGTTIRTLLLKALEVSRQPENYLTQLTALAGFYCKGHDITWPLLYGTNLPARIHIPTYPFAKETYWVADNGSDGVLPLMTSPATSLITDFLEKGWTPLTLSPQRNQASATAILVTENSHALGTAIAAQLPGSVLVTVAASATLPVNPDGVIDLTGYQSNDPEISAWLPLLQELIEGGSKNGLRCLGVTGDAEAYRNNRVNPAGALQAALYRMLGAEYKQVHSCHLDVLTTTDTATLADVIIAVYLWNGAATEVCYREGAYYESILTPALAATKPAARVFNPEDVLLITGGTRGLGLLCANHFVSRYGIRHVVLTGREVLPAYNDWEQHIAEGGKHAAKLRNLSALSARGVVVETPATDLTDSGAVQALVADLHARGKRVGGVIHAAGLVDEDTSAFIRKSVENVARVLSPKVAGIVHLYQALQQEPLQCFILFSSVSAIIPALGAGQSDYAMANAYLDYFAAAHAGGNCPVQSIQWPSWKETGLGEVKSNVYGQTGLQTLTDKAGLALLDQILQHRYGPVVLPVLATREHWQRDTLLRKVMPVSPIVGTPVAAPVQVAAAESPALIAWLTDIFIKELKIDKSRFNIRQSFPDYGADSILLSHIRRQIEKQLGVTMDPSILLEQSTIVLLAAWMQEEYATTLAGFFNEAVVAAPLPAAVIADTAAVQPVVAADVAVTDDIVVVGMSCRFPQAPDLNGYWELLSAGRSAIAAVPFERWGSTRKYYAGLVDNITHFDTDYFIIPPEDAAAMDPQALVLLEESLHAWHHAGYTSQEVKGKQVGVYIGGRSQHRPEEEALKKMKNPIMALGQNYFAANISRFFDLHGPSLVVDTACSSALVGMELGIQAIRRGEIEAAMIGGVGLLVNDKAHDMFDQRNLLSKAAQFHIFDKRAEGIVLGEGAGFVILKSRRQALQDGDKIYAVIKGLAINNDGRTAGPATPNIVAQKEVMRTALQRSGISPHEVSYIETNGSGSEVTDLLELKGMEAIYRKATDMPCALGSVKPNIGHPLCAEGIAGFIKVVLMLMHQQQVPFISGDEPMQHYNMATSPFYFNKQLKEWDGKIAALNCFADGGTNAHVILAAPEKTMAAPRAPIPALALKKKNVRNGQLPTLPPDAVNTTAVFAEKMIWETYN</sequence>
<feature type="domain" description="Carrier" evidence="9">
    <location>
        <begin position="2748"/>
        <end position="2825"/>
    </location>
</feature>
<evidence type="ECO:0000256" key="1">
    <source>
        <dbReference type="ARBA" id="ARBA00004496"/>
    </source>
</evidence>
<dbReference type="PANTHER" id="PTHR43775">
    <property type="entry name" value="FATTY ACID SYNTHASE"/>
    <property type="match status" value="1"/>
</dbReference>
<keyword evidence="13" id="KW-1185">Reference proteome</keyword>
<keyword evidence="6" id="KW-0808">Transferase</keyword>
<feature type="domain" description="Carrier" evidence="9">
    <location>
        <begin position="298"/>
        <end position="372"/>
    </location>
</feature>
<dbReference type="PROSITE" id="PS00606">
    <property type="entry name" value="KS3_1"/>
    <property type="match status" value="2"/>
</dbReference>
<dbReference type="SUPFAM" id="SSF51735">
    <property type="entry name" value="NAD(P)-binding Rossmann-fold domains"/>
    <property type="match status" value="4"/>
</dbReference>
<dbReference type="SMART" id="SM00825">
    <property type="entry name" value="PKS_KS"/>
    <property type="match status" value="3"/>
</dbReference>
<dbReference type="EMBL" id="JAPDNS010000001">
    <property type="protein sequence ID" value="MCW3483887.1"/>
    <property type="molecule type" value="Genomic_DNA"/>
</dbReference>
<name>A0ABT3IIU1_9BACT</name>
<dbReference type="PROSITE" id="PS00012">
    <property type="entry name" value="PHOSPHOPANTETHEINE"/>
    <property type="match status" value="2"/>
</dbReference>
<comment type="pathway">
    <text evidence="2">Antibiotic biosynthesis.</text>
</comment>
<dbReference type="InterPro" id="IPR006162">
    <property type="entry name" value="Ppantetheine_attach_site"/>
</dbReference>
<feature type="active site" description="Proton donor; for dehydratase activity" evidence="8">
    <location>
        <position position="188"/>
    </location>
</feature>
<evidence type="ECO:0000256" key="3">
    <source>
        <dbReference type="ARBA" id="ARBA00022450"/>
    </source>
</evidence>
<dbReference type="InterPro" id="IPR036736">
    <property type="entry name" value="ACP-like_sf"/>
</dbReference>
<dbReference type="Pfam" id="PF02801">
    <property type="entry name" value="Ketoacyl-synt_C"/>
    <property type="match status" value="3"/>
</dbReference>
<dbReference type="Pfam" id="PF21089">
    <property type="entry name" value="PKS_DH_N"/>
    <property type="match status" value="1"/>
</dbReference>
<dbReference type="CDD" id="cd08953">
    <property type="entry name" value="KR_2_SDR_x"/>
    <property type="match status" value="2"/>
</dbReference>
<dbReference type="InterPro" id="IPR042104">
    <property type="entry name" value="PKS_dehydratase_sf"/>
</dbReference>
<dbReference type="PROSITE" id="PS52004">
    <property type="entry name" value="KS3_2"/>
    <property type="match status" value="3"/>
</dbReference>
<feature type="domain" description="PKS/mFAS DH" evidence="11">
    <location>
        <begin position="1"/>
        <end position="274"/>
    </location>
</feature>
<dbReference type="Gene3D" id="1.10.1240.100">
    <property type="match status" value="2"/>
</dbReference>
<dbReference type="Gene3D" id="1.10.1200.10">
    <property type="entry name" value="ACP-like"/>
    <property type="match status" value="3"/>
</dbReference>
<dbReference type="CDD" id="cd00833">
    <property type="entry name" value="PKS"/>
    <property type="match status" value="3"/>
</dbReference>
<dbReference type="SUPFAM" id="SSF53901">
    <property type="entry name" value="Thiolase-like"/>
    <property type="match status" value="3"/>
</dbReference>
<dbReference type="Gene3D" id="3.40.47.10">
    <property type="match status" value="3"/>
</dbReference>
<dbReference type="Pfam" id="PF00109">
    <property type="entry name" value="ketoacyl-synt"/>
    <property type="match status" value="3"/>
</dbReference>
<evidence type="ECO:0000256" key="5">
    <source>
        <dbReference type="ARBA" id="ARBA00022553"/>
    </source>
</evidence>
<keyword evidence="7" id="KW-0677">Repeat</keyword>
<dbReference type="Pfam" id="PF08659">
    <property type="entry name" value="KR"/>
    <property type="match status" value="2"/>
</dbReference>
<feature type="domain" description="Carrier" evidence="9">
    <location>
        <begin position="1536"/>
        <end position="1613"/>
    </location>
</feature>
<feature type="region of interest" description="C-terminal hotdog fold" evidence="8">
    <location>
        <begin position="130"/>
        <end position="274"/>
    </location>
</feature>
<dbReference type="SMART" id="SM00823">
    <property type="entry name" value="PKS_PP"/>
    <property type="match status" value="3"/>
</dbReference>
<evidence type="ECO:0000313" key="13">
    <source>
        <dbReference type="Proteomes" id="UP001207742"/>
    </source>
</evidence>
<dbReference type="SMART" id="SM01294">
    <property type="entry name" value="PKS_PP_betabranch"/>
    <property type="match status" value="2"/>
</dbReference>
<dbReference type="PROSITE" id="PS50075">
    <property type="entry name" value="CARRIER"/>
    <property type="match status" value="3"/>
</dbReference>
<dbReference type="InterPro" id="IPR054514">
    <property type="entry name" value="RhiE-like_linker"/>
</dbReference>
<evidence type="ECO:0000256" key="2">
    <source>
        <dbReference type="ARBA" id="ARBA00004792"/>
    </source>
</evidence>
<evidence type="ECO:0000259" key="11">
    <source>
        <dbReference type="PROSITE" id="PS52019"/>
    </source>
</evidence>
<dbReference type="RefSeq" id="WP_264729406.1">
    <property type="nucleotide sequence ID" value="NZ_JAPDNR010000001.1"/>
</dbReference>
<dbReference type="Pfam" id="PF22336">
    <property type="entry name" value="RhiE-like_linker"/>
    <property type="match status" value="1"/>
</dbReference>
<evidence type="ECO:0000256" key="6">
    <source>
        <dbReference type="ARBA" id="ARBA00022679"/>
    </source>
</evidence>
<feature type="domain" description="Ketosynthase family 3 (KS3)" evidence="10">
    <location>
        <begin position="2864"/>
        <end position="3266"/>
    </location>
</feature>
<dbReference type="SUPFAM" id="SSF47336">
    <property type="entry name" value="ACP-like"/>
    <property type="match status" value="3"/>
</dbReference>
<organism evidence="12 13">
    <name type="scientific">Chitinophaga nivalis</name>
    <dbReference type="NCBI Taxonomy" id="2991709"/>
    <lineage>
        <taxon>Bacteria</taxon>
        <taxon>Pseudomonadati</taxon>
        <taxon>Bacteroidota</taxon>
        <taxon>Chitinophagia</taxon>
        <taxon>Chitinophagales</taxon>
        <taxon>Chitinophagaceae</taxon>
        <taxon>Chitinophaga</taxon>
    </lineage>
</organism>
<comment type="caution">
    <text evidence="12">The sequence shown here is derived from an EMBL/GenBank/DDBJ whole genome shotgun (WGS) entry which is preliminary data.</text>
</comment>
<dbReference type="InterPro" id="IPR057326">
    <property type="entry name" value="KR_dom"/>
</dbReference>
<feature type="domain" description="Ketosynthase family 3 (KS3)" evidence="10">
    <location>
        <begin position="1666"/>
        <end position="2085"/>
    </location>
</feature>
<proteinExistence type="predicted"/>
<comment type="subcellular location">
    <subcellularLocation>
        <location evidence="1">Cytoplasm</location>
    </subcellularLocation>
</comment>
<keyword evidence="4" id="KW-0963">Cytoplasm</keyword>
<protein>
    <submittedName>
        <fullName evidence="12">SDR family NAD(P)-dependent oxidoreductase</fullName>
    </submittedName>
</protein>
<dbReference type="PROSITE" id="PS52019">
    <property type="entry name" value="PKS_MFAS_DH"/>
    <property type="match status" value="1"/>
</dbReference>
<feature type="active site" description="Proton acceptor; for dehydratase activity" evidence="8">
    <location>
        <position position="17"/>
    </location>
</feature>
<evidence type="ECO:0000256" key="8">
    <source>
        <dbReference type="PROSITE-ProRule" id="PRU01363"/>
    </source>
</evidence>
<dbReference type="PANTHER" id="PTHR43775:SF37">
    <property type="entry name" value="SI:DKEY-61P9.11"/>
    <property type="match status" value="1"/>
</dbReference>
<evidence type="ECO:0000313" key="12">
    <source>
        <dbReference type="EMBL" id="MCW3483887.1"/>
    </source>
</evidence>
<dbReference type="Gene3D" id="3.40.50.720">
    <property type="entry name" value="NAD(P)-binding Rossmann-like Domain"/>
    <property type="match status" value="2"/>
</dbReference>
<evidence type="ECO:0000259" key="10">
    <source>
        <dbReference type="PROSITE" id="PS52004"/>
    </source>
</evidence>
<evidence type="ECO:0000256" key="7">
    <source>
        <dbReference type="ARBA" id="ARBA00022737"/>
    </source>
</evidence>
<dbReference type="InterPro" id="IPR009081">
    <property type="entry name" value="PP-bd_ACP"/>
</dbReference>
<feature type="region of interest" description="N-terminal hotdog fold" evidence="8">
    <location>
        <begin position="1"/>
        <end position="115"/>
    </location>
</feature>
<dbReference type="InterPro" id="IPR050091">
    <property type="entry name" value="PKS_NRPS_Biosynth_Enz"/>
</dbReference>
<evidence type="ECO:0000259" key="9">
    <source>
        <dbReference type="PROSITE" id="PS50075"/>
    </source>
</evidence>
<feature type="domain" description="Ketosynthase family 3 (KS3)" evidence="10">
    <location>
        <begin position="411"/>
        <end position="849"/>
    </location>
</feature>
<dbReference type="InterPro" id="IPR014031">
    <property type="entry name" value="Ketoacyl_synth_C"/>
</dbReference>
<dbReference type="SMART" id="SM00822">
    <property type="entry name" value="PKS_KR"/>
    <property type="match status" value="2"/>
</dbReference>
<dbReference type="InterPro" id="IPR020841">
    <property type="entry name" value="PKS_Beta-ketoAc_synthase_dom"/>
</dbReference>
<dbReference type="InterPro" id="IPR016039">
    <property type="entry name" value="Thiolase-like"/>
</dbReference>
<accession>A0ABT3IIU1</accession>
<keyword evidence="5" id="KW-0597">Phosphoprotein</keyword>
<dbReference type="InterPro" id="IPR018201">
    <property type="entry name" value="Ketoacyl_synth_AS"/>
</dbReference>
<dbReference type="InterPro" id="IPR036291">
    <property type="entry name" value="NAD(P)-bd_dom_sf"/>
</dbReference>
<dbReference type="Proteomes" id="UP001207742">
    <property type="component" value="Unassembled WGS sequence"/>
</dbReference>
<dbReference type="Pfam" id="PF00550">
    <property type="entry name" value="PP-binding"/>
    <property type="match status" value="3"/>
</dbReference>
<dbReference type="Gene3D" id="3.10.129.110">
    <property type="entry name" value="Polyketide synthase dehydratase"/>
    <property type="match status" value="1"/>
</dbReference>
<dbReference type="Pfam" id="PF22621">
    <property type="entry name" value="CurL-like_PKS_C"/>
    <property type="match status" value="1"/>
</dbReference>